<evidence type="ECO:0000313" key="8">
    <source>
        <dbReference type="Proteomes" id="UP000596145"/>
    </source>
</evidence>
<dbReference type="Proteomes" id="UP000617681">
    <property type="component" value="Chromosome"/>
</dbReference>
<dbReference type="SUPFAM" id="SSF52218">
    <property type="entry name" value="Flavoproteins"/>
    <property type="match status" value="1"/>
</dbReference>
<proteinExistence type="predicted"/>
<keyword evidence="2" id="KW-0288">FMN</keyword>
<dbReference type="InterPro" id="IPR023932">
    <property type="entry name" value="CE1759_FMN_reduct"/>
</dbReference>
<protein>
    <submittedName>
        <fullName evidence="6">FMN reductase</fullName>
    </submittedName>
</protein>
<keyword evidence="1" id="KW-0285">Flavoprotein</keyword>
<dbReference type="RefSeq" id="WP_005389893.1">
    <property type="nucleotide sequence ID" value="NZ_CP066007.1"/>
</dbReference>
<evidence type="ECO:0000256" key="1">
    <source>
        <dbReference type="ARBA" id="ARBA00022630"/>
    </source>
</evidence>
<dbReference type="AlphaFoldDB" id="A0A7T4JUB8"/>
<dbReference type="EMBL" id="CP069534">
    <property type="protein sequence ID" value="QRP69599.1"/>
    <property type="molecule type" value="Genomic_DNA"/>
</dbReference>
<gene>
    <name evidence="6" type="ORF">I6I10_09060</name>
    <name evidence="7" type="ORF">I6J21_07080</name>
</gene>
<evidence type="ECO:0000256" key="2">
    <source>
        <dbReference type="ARBA" id="ARBA00022643"/>
    </source>
</evidence>
<dbReference type="Gene3D" id="3.40.50.360">
    <property type="match status" value="1"/>
</dbReference>
<feature type="compositionally biased region" description="Polar residues" evidence="4">
    <location>
        <begin position="198"/>
        <end position="208"/>
    </location>
</feature>
<feature type="domain" description="NADPH-dependent FMN reductase-like" evidence="5">
    <location>
        <begin position="4"/>
        <end position="150"/>
    </location>
</feature>
<accession>A0A7T4JUB8</accession>
<dbReference type="OrthoDB" id="1643408at2"/>
<reference evidence="6 8" key="1">
    <citation type="submission" date="2020-12" db="EMBL/GenBank/DDBJ databases">
        <title>FDA dAtabase for Regulatory Grade micrObial Sequences (FDA-ARGOS): Supporting development and validation of Infectious Disease Dx tests.</title>
        <authorList>
            <person name="Sproer C."/>
            <person name="Gronow S."/>
            <person name="Severitt S."/>
            <person name="Schroder I."/>
            <person name="Tallon L."/>
            <person name="Sadzewicz L."/>
            <person name="Zhao X."/>
            <person name="Boylan J."/>
            <person name="Ott S."/>
            <person name="Bowen H."/>
            <person name="Vavikolanu K."/>
            <person name="Mehta A."/>
            <person name="Aluvathingal J."/>
            <person name="Nadendla S."/>
            <person name="Lowell S."/>
            <person name="Myers T."/>
            <person name="Yan Y."/>
            <person name="Sichtig H."/>
        </authorList>
    </citation>
    <scope>NUCLEOTIDE SEQUENCE [LARGE SCALE GENOMIC DNA]</scope>
    <source>
        <strain evidence="6 8">FDAARGOS_1053</strain>
        <strain evidence="7">FDAARGOS_1191</strain>
    </source>
</reference>
<evidence type="ECO:0000256" key="3">
    <source>
        <dbReference type="ARBA" id="ARBA00023002"/>
    </source>
</evidence>
<feature type="region of interest" description="Disordered" evidence="4">
    <location>
        <begin position="182"/>
        <end position="216"/>
    </location>
</feature>
<evidence type="ECO:0000313" key="6">
    <source>
        <dbReference type="EMBL" id="QQB45647.1"/>
    </source>
</evidence>
<dbReference type="Pfam" id="PF03358">
    <property type="entry name" value="FMN_red"/>
    <property type="match status" value="1"/>
</dbReference>
<dbReference type="InterPro" id="IPR029039">
    <property type="entry name" value="Flavoprotein-like_sf"/>
</dbReference>
<keyword evidence="3" id="KW-0560">Oxidoreductase</keyword>
<dbReference type="GeneID" id="92760170"/>
<sequence>MRTIVVVTAGLSQPSTTSSVAQRIADSVNAAVGARGEEANITTIELRDLAVDLAKALVSGAQSADLASAYEALGNADGIVAVSPTFSASYSSLFKMFFDVMDKDLLTDKPVLLAATAGTPRHSLMLEHAMRPLFSFLRARIVPTAVFVATEDFAGEHSEAIDHRIARAAGQLAREIVTERDHAGGLGGPLSDGPTAPLTESNPKSFTSLLRKHTGE</sequence>
<evidence type="ECO:0000256" key="4">
    <source>
        <dbReference type="SAM" id="MobiDB-lite"/>
    </source>
</evidence>
<dbReference type="InterPro" id="IPR051814">
    <property type="entry name" value="NAD(P)H-dep_FMN_reductase"/>
</dbReference>
<dbReference type="NCBIfam" id="TIGR04037">
    <property type="entry name" value="LLM_duo_CE1759"/>
    <property type="match status" value="1"/>
</dbReference>
<dbReference type="Proteomes" id="UP000596145">
    <property type="component" value="Chromosome"/>
</dbReference>
<name>A0A7T4JUB8_9CORY</name>
<dbReference type="PANTHER" id="PTHR43408">
    <property type="entry name" value="FMN REDUCTASE (NADPH)"/>
    <property type="match status" value="1"/>
</dbReference>
<evidence type="ECO:0000259" key="5">
    <source>
        <dbReference type="Pfam" id="PF03358"/>
    </source>
</evidence>
<dbReference type="PANTHER" id="PTHR43408:SF2">
    <property type="entry name" value="FMN REDUCTASE (NADPH)"/>
    <property type="match status" value="1"/>
</dbReference>
<evidence type="ECO:0000313" key="7">
    <source>
        <dbReference type="EMBL" id="QRP69599.1"/>
    </source>
</evidence>
<dbReference type="GO" id="GO:0016491">
    <property type="term" value="F:oxidoreductase activity"/>
    <property type="evidence" value="ECO:0007669"/>
    <property type="project" value="UniProtKB-KW"/>
</dbReference>
<organism evidence="6 8">
    <name type="scientific">Corynebacterium glucuronolyticum</name>
    <dbReference type="NCBI Taxonomy" id="39791"/>
    <lineage>
        <taxon>Bacteria</taxon>
        <taxon>Bacillati</taxon>
        <taxon>Actinomycetota</taxon>
        <taxon>Actinomycetes</taxon>
        <taxon>Mycobacteriales</taxon>
        <taxon>Corynebacteriaceae</taxon>
        <taxon>Corynebacterium</taxon>
    </lineage>
</organism>
<dbReference type="EMBL" id="CP066007">
    <property type="protein sequence ID" value="QQB45647.1"/>
    <property type="molecule type" value="Genomic_DNA"/>
</dbReference>
<dbReference type="InterPro" id="IPR005025">
    <property type="entry name" value="FMN_Rdtase-like_dom"/>
</dbReference>